<gene>
    <name evidence="5" type="primary">blaI</name>
    <name evidence="5" type="ordered locus">XCV3481</name>
</gene>
<keyword evidence="3" id="KW-0238">DNA-binding</keyword>
<dbReference type="GO" id="GO:0003677">
    <property type="term" value="F:DNA binding"/>
    <property type="evidence" value="ECO:0007669"/>
    <property type="project" value="UniProtKB-KW"/>
</dbReference>
<keyword evidence="2" id="KW-0805">Transcription regulation</keyword>
<evidence type="ECO:0000256" key="2">
    <source>
        <dbReference type="ARBA" id="ARBA00023015"/>
    </source>
</evidence>
<dbReference type="PIRSF" id="PIRSF019455">
    <property type="entry name" value="CopR_AtkY"/>
    <property type="match status" value="1"/>
</dbReference>
<reference evidence="5 6" key="1">
    <citation type="journal article" date="2005" name="J. Bacteriol.">
        <title>Insights into genome plasticity and pathogenicity of the plant pathogenic Bacterium Xanthomonas campestris pv. vesicatoria revealed by the complete genome sequence.</title>
        <authorList>
            <person name="Thieme F."/>
            <person name="Koebnik R."/>
            <person name="Bekel T."/>
            <person name="Berger C."/>
            <person name="Boch J."/>
            <person name="Buettner D."/>
            <person name="Caldana C."/>
            <person name="Gaigalat L."/>
            <person name="Goesmann A."/>
            <person name="Kay S."/>
            <person name="Kirchner O."/>
            <person name="Lanz C."/>
            <person name="Linke B."/>
            <person name="McHardy A.C."/>
            <person name="Meyer F."/>
            <person name="Mittenhuber G."/>
            <person name="Nies D.H."/>
            <person name="Niesbach-Kloesgen U."/>
            <person name="Patschkowski T."/>
            <person name="Rueckert C."/>
            <person name="Rupp O."/>
            <person name="Schneicker S."/>
            <person name="Schuster S.C."/>
            <person name="Vorhoelter F.J."/>
            <person name="Weber E."/>
            <person name="Puehler A."/>
            <person name="Bonas U."/>
            <person name="Bartels D."/>
            <person name="Kaiser O."/>
        </authorList>
    </citation>
    <scope>NUCLEOTIDE SEQUENCE [LARGE SCALE GENOMIC DNA]</scope>
    <source>
        <strain evidence="5 6">85-10</strain>
    </source>
</reference>
<dbReference type="Gene3D" id="1.10.4040.10">
    <property type="entry name" value="Penicillinase repressor domain"/>
    <property type="match status" value="1"/>
</dbReference>
<accession>Q3BPV1</accession>
<dbReference type="Pfam" id="PF03965">
    <property type="entry name" value="Penicillinase_R"/>
    <property type="match status" value="1"/>
</dbReference>
<dbReference type="eggNOG" id="COG3682">
    <property type="taxonomic scope" value="Bacteria"/>
</dbReference>
<sequence length="151" mass="16684">MRAGVGSPFDHCLTSNLFTRVIDKNCGCNRMPISDAEAVVMQVLWDGAPRTAEEVIAALVHTGWAEPTIKTLLNRLLTKGAVAAEKHGRRYHYAPLLAREQWVQQQSEGLLQRLFGGRVAPLVAHFSERGQLSASDIAELKRLLKELDDAP</sequence>
<evidence type="ECO:0000256" key="4">
    <source>
        <dbReference type="ARBA" id="ARBA00023163"/>
    </source>
</evidence>
<evidence type="ECO:0000256" key="3">
    <source>
        <dbReference type="ARBA" id="ARBA00023125"/>
    </source>
</evidence>
<dbReference type="EMBL" id="AM039952">
    <property type="protein sequence ID" value="CAJ25212.1"/>
    <property type="molecule type" value="Genomic_DNA"/>
</dbReference>
<dbReference type="Gene3D" id="1.10.10.10">
    <property type="entry name" value="Winged helix-like DNA-binding domain superfamily/Winged helix DNA-binding domain"/>
    <property type="match status" value="1"/>
</dbReference>
<organism evidence="6">
    <name type="scientific">Xanthomonas euvesicatoria pv. vesicatoria (strain 85-10)</name>
    <name type="common">Xanthomonas campestris pv. vesicatoria</name>
    <dbReference type="NCBI Taxonomy" id="316273"/>
    <lineage>
        <taxon>Bacteria</taxon>
        <taxon>Pseudomonadati</taxon>
        <taxon>Pseudomonadota</taxon>
        <taxon>Gammaproteobacteria</taxon>
        <taxon>Lysobacterales</taxon>
        <taxon>Lysobacteraceae</taxon>
        <taxon>Xanthomonas</taxon>
    </lineage>
</organism>
<dbReference type="GO" id="GO:0045892">
    <property type="term" value="P:negative regulation of DNA-templated transcription"/>
    <property type="evidence" value="ECO:0007669"/>
    <property type="project" value="InterPro"/>
</dbReference>
<evidence type="ECO:0000313" key="6">
    <source>
        <dbReference type="Proteomes" id="UP000007069"/>
    </source>
</evidence>
<dbReference type="InterPro" id="IPR036390">
    <property type="entry name" value="WH_DNA-bd_sf"/>
</dbReference>
<dbReference type="SUPFAM" id="SSF46785">
    <property type="entry name" value="Winged helix' DNA-binding domain"/>
    <property type="match status" value="1"/>
</dbReference>
<name>Q3BPV1_XANE5</name>
<dbReference type="AlphaFoldDB" id="Q3BPV1"/>
<dbReference type="InterPro" id="IPR036388">
    <property type="entry name" value="WH-like_DNA-bd_sf"/>
</dbReference>
<keyword evidence="4" id="KW-0804">Transcription</keyword>
<evidence type="ECO:0000313" key="5">
    <source>
        <dbReference type="EMBL" id="CAJ25212.1"/>
    </source>
</evidence>
<dbReference type="Proteomes" id="UP000007069">
    <property type="component" value="Chromosome"/>
</dbReference>
<protein>
    <submittedName>
        <fullName evidence="5">BlaI transcriptional regulator</fullName>
    </submittedName>
</protein>
<evidence type="ECO:0000256" key="1">
    <source>
        <dbReference type="ARBA" id="ARBA00011046"/>
    </source>
</evidence>
<dbReference type="KEGG" id="xcv:XCV3481"/>
<dbReference type="InterPro" id="IPR005650">
    <property type="entry name" value="BlaI_family"/>
</dbReference>
<dbReference type="STRING" id="456327.BJD11_05330"/>
<dbReference type="HOGENOM" id="CLU_119090_2_1_6"/>
<proteinExistence type="inferred from homology"/>
<comment type="similarity">
    <text evidence="1">Belongs to the BlaI transcriptional regulatory family.</text>
</comment>